<organism evidence="9">
    <name type="scientific">Desulfomonile tiedjei</name>
    <dbReference type="NCBI Taxonomy" id="2358"/>
    <lineage>
        <taxon>Bacteria</taxon>
        <taxon>Pseudomonadati</taxon>
        <taxon>Thermodesulfobacteriota</taxon>
        <taxon>Desulfomonilia</taxon>
        <taxon>Desulfomonilales</taxon>
        <taxon>Desulfomonilaceae</taxon>
        <taxon>Desulfomonile</taxon>
    </lineage>
</organism>
<dbReference type="PROSITE" id="PS01278">
    <property type="entry name" value="MTTASE_RADICAL"/>
    <property type="match status" value="1"/>
</dbReference>
<comment type="cofactor">
    <cofactor evidence="1">
        <name>[4Fe-4S] cluster</name>
        <dbReference type="ChEBI" id="CHEBI:49883"/>
    </cofactor>
</comment>
<sequence length="474" mass="53325">MTPVRKRRLLSRVQLLGIWHENPKSPPFLRKPRRRLKVCQAVSCGFWRTQMRILLISANREEINMRAWPLGLACVAQALQDAGHDVCAIDMMQLSDFAPALARLMEDFRPALVGISVRNIDNQQMNDTKTFLEEAKAVATLCRELTRVPIVLGGAGYSICPRSILEFLGADMGISGEGEAAMVQLAYNIERGLDVESVPGLHRRAANAAAPKMFQKDLDRFALPGKNLLPLSLAGDQTFWLPVQTRRGCPMRCSYCSTETIEGARLRFRSPEVVAQWLSTAADQGFTQFYFVDNTFNLPSSYAKRLCREIIAARLEIAWRCIIYPIRLDAELVELMAAAGCKEVSLGFESGSELVLRSMNKRFSPEAVRHTSRLFAAHGIKRIGFLLLGGPEESKETALESLRFADSLELESLRLSVGIRIYPHTRLAMVAEQQGIIAAGQDLMEPSFYVVPTLRDWLRATAQEWLSQRPHWFW</sequence>
<dbReference type="AlphaFoldDB" id="A0A7C4ASI3"/>
<dbReference type="PANTHER" id="PTHR43409">
    <property type="entry name" value="ANAEROBIC MAGNESIUM-PROTOPORPHYRIN IX MONOMETHYL ESTER CYCLASE-RELATED"/>
    <property type="match status" value="1"/>
</dbReference>
<dbReference type="InterPro" id="IPR007197">
    <property type="entry name" value="rSAM"/>
</dbReference>
<dbReference type="InterPro" id="IPR034466">
    <property type="entry name" value="Methyltransferase_Class_B"/>
</dbReference>
<dbReference type="Gene3D" id="3.80.30.20">
    <property type="entry name" value="tm_1862 like domain"/>
    <property type="match status" value="1"/>
</dbReference>
<dbReference type="SFLD" id="SFLDS00029">
    <property type="entry name" value="Radical_SAM"/>
    <property type="match status" value="1"/>
</dbReference>
<comment type="caution">
    <text evidence="9">The sequence shown here is derived from an EMBL/GenBank/DDBJ whole genome shotgun (WGS) entry which is preliminary data.</text>
</comment>
<dbReference type="GO" id="GO:0031419">
    <property type="term" value="F:cobalamin binding"/>
    <property type="evidence" value="ECO:0007669"/>
    <property type="project" value="InterPro"/>
</dbReference>
<keyword evidence="4" id="KW-0479">Metal-binding</keyword>
<feature type="domain" description="Radical SAM core" evidence="8">
    <location>
        <begin position="233"/>
        <end position="455"/>
    </location>
</feature>
<evidence type="ECO:0000259" key="8">
    <source>
        <dbReference type="PROSITE" id="PS51918"/>
    </source>
</evidence>
<evidence type="ECO:0000259" key="7">
    <source>
        <dbReference type="PROSITE" id="PS51332"/>
    </source>
</evidence>
<evidence type="ECO:0000256" key="1">
    <source>
        <dbReference type="ARBA" id="ARBA00001966"/>
    </source>
</evidence>
<dbReference type="GO" id="GO:0046872">
    <property type="term" value="F:metal ion binding"/>
    <property type="evidence" value="ECO:0007669"/>
    <property type="project" value="UniProtKB-KW"/>
</dbReference>
<gene>
    <name evidence="9" type="ORF">ENV54_09550</name>
</gene>
<dbReference type="SFLD" id="SFLDG01123">
    <property type="entry name" value="methyltransferase_(Class_B)"/>
    <property type="match status" value="1"/>
</dbReference>
<dbReference type="InterPro" id="IPR020612">
    <property type="entry name" value="Methylthiotransferase_CS"/>
</dbReference>
<evidence type="ECO:0000256" key="3">
    <source>
        <dbReference type="ARBA" id="ARBA00022691"/>
    </source>
</evidence>
<dbReference type="Pfam" id="PF04055">
    <property type="entry name" value="Radical_SAM"/>
    <property type="match status" value="1"/>
</dbReference>
<accession>A0A7C4ASI3</accession>
<feature type="domain" description="B12-binding" evidence="7">
    <location>
        <begin position="51"/>
        <end position="196"/>
    </location>
</feature>
<dbReference type="PANTHER" id="PTHR43409:SF16">
    <property type="entry name" value="SLR0320 PROTEIN"/>
    <property type="match status" value="1"/>
</dbReference>
<dbReference type="Gene3D" id="3.40.50.280">
    <property type="entry name" value="Cobalamin-binding domain"/>
    <property type="match status" value="1"/>
</dbReference>
<dbReference type="InterPro" id="IPR058240">
    <property type="entry name" value="rSAM_sf"/>
</dbReference>
<dbReference type="SMART" id="SM00729">
    <property type="entry name" value="Elp3"/>
    <property type="match status" value="1"/>
</dbReference>
<name>A0A7C4ASI3_9BACT</name>
<keyword evidence="5" id="KW-0408">Iron</keyword>
<keyword evidence="2" id="KW-0004">4Fe-4S</keyword>
<dbReference type="EMBL" id="DTGT01000304">
    <property type="protein sequence ID" value="HGH61528.1"/>
    <property type="molecule type" value="Genomic_DNA"/>
</dbReference>
<keyword evidence="3" id="KW-0949">S-adenosyl-L-methionine</keyword>
<dbReference type="InterPro" id="IPR006638">
    <property type="entry name" value="Elp3/MiaA/NifB-like_rSAM"/>
</dbReference>
<dbReference type="GO" id="GO:0003824">
    <property type="term" value="F:catalytic activity"/>
    <property type="evidence" value="ECO:0007669"/>
    <property type="project" value="InterPro"/>
</dbReference>
<proteinExistence type="predicted"/>
<evidence type="ECO:0000256" key="4">
    <source>
        <dbReference type="ARBA" id="ARBA00022723"/>
    </source>
</evidence>
<dbReference type="PROSITE" id="PS51332">
    <property type="entry name" value="B12_BINDING"/>
    <property type="match status" value="1"/>
</dbReference>
<evidence type="ECO:0000313" key="9">
    <source>
        <dbReference type="EMBL" id="HGH61528.1"/>
    </source>
</evidence>
<dbReference type="InterPro" id="IPR006158">
    <property type="entry name" value="Cobalamin-bd"/>
</dbReference>
<evidence type="ECO:0000256" key="5">
    <source>
        <dbReference type="ARBA" id="ARBA00023004"/>
    </source>
</evidence>
<dbReference type="GO" id="GO:0051539">
    <property type="term" value="F:4 iron, 4 sulfur cluster binding"/>
    <property type="evidence" value="ECO:0007669"/>
    <property type="project" value="UniProtKB-KW"/>
</dbReference>
<protein>
    <submittedName>
        <fullName evidence="9">Radical SAM protein</fullName>
    </submittedName>
</protein>
<dbReference type="InterPro" id="IPR051198">
    <property type="entry name" value="BchE-like"/>
</dbReference>
<dbReference type="InterPro" id="IPR023404">
    <property type="entry name" value="rSAM_horseshoe"/>
</dbReference>
<dbReference type="SUPFAM" id="SSF102114">
    <property type="entry name" value="Radical SAM enzymes"/>
    <property type="match status" value="1"/>
</dbReference>
<reference evidence="9" key="1">
    <citation type="journal article" date="2020" name="mSystems">
        <title>Genome- and Community-Level Interaction Insights into Carbon Utilization and Element Cycling Functions of Hydrothermarchaeota in Hydrothermal Sediment.</title>
        <authorList>
            <person name="Zhou Z."/>
            <person name="Liu Y."/>
            <person name="Xu W."/>
            <person name="Pan J."/>
            <person name="Luo Z.H."/>
            <person name="Li M."/>
        </authorList>
    </citation>
    <scope>NUCLEOTIDE SEQUENCE [LARGE SCALE GENOMIC DNA]</scope>
    <source>
        <strain evidence="9">SpSt-769</strain>
    </source>
</reference>
<dbReference type="SFLD" id="SFLDG01082">
    <property type="entry name" value="B12-binding_domain_containing"/>
    <property type="match status" value="1"/>
</dbReference>
<dbReference type="GO" id="GO:0005829">
    <property type="term" value="C:cytosol"/>
    <property type="evidence" value="ECO:0007669"/>
    <property type="project" value="TreeGrafter"/>
</dbReference>
<keyword evidence="6" id="KW-0411">Iron-sulfur</keyword>
<evidence type="ECO:0000256" key="2">
    <source>
        <dbReference type="ARBA" id="ARBA00022485"/>
    </source>
</evidence>
<evidence type="ECO:0000256" key="6">
    <source>
        <dbReference type="ARBA" id="ARBA00023014"/>
    </source>
</evidence>
<dbReference type="PROSITE" id="PS51918">
    <property type="entry name" value="RADICAL_SAM"/>
    <property type="match status" value="1"/>
</dbReference>
<dbReference type="Pfam" id="PF02310">
    <property type="entry name" value="B12-binding"/>
    <property type="match status" value="1"/>
</dbReference>